<dbReference type="EMBL" id="CAUDKO010000004">
    <property type="protein sequence ID" value="CAJ0869421.1"/>
    <property type="molecule type" value="Genomic_DNA"/>
</dbReference>
<dbReference type="InterPro" id="IPR051544">
    <property type="entry name" value="TPS_OM_transporter"/>
</dbReference>
<keyword evidence="1" id="KW-0472">Membrane</keyword>
<evidence type="ECO:0000313" key="10">
    <source>
        <dbReference type="Proteomes" id="UP001190491"/>
    </source>
</evidence>
<feature type="domain" description="Haemolysin activator HlyB C-terminal" evidence="5">
    <location>
        <begin position="196"/>
        <end position="513"/>
    </location>
</feature>
<keyword evidence="4" id="KW-0732">Signal</keyword>
<dbReference type="InterPro" id="IPR013686">
    <property type="entry name" value="Polypept-transport_assoc_ShlB"/>
</dbReference>
<evidence type="ECO:0000256" key="2">
    <source>
        <dbReference type="ARBA" id="ARBA00022692"/>
    </source>
</evidence>
<dbReference type="GO" id="GO:0046819">
    <property type="term" value="P:protein secretion by the type V secretion system"/>
    <property type="evidence" value="ECO:0007669"/>
    <property type="project" value="TreeGrafter"/>
</dbReference>
<name>A0AAD2F8K3_9RALS</name>
<evidence type="ECO:0000256" key="3">
    <source>
        <dbReference type="ARBA" id="ARBA00023237"/>
    </source>
</evidence>
<reference evidence="7 9" key="1">
    <citation type="submission" date="2023-07" db="EMBL/GenBank/DDBJ databases">
        <authorList>
            <person name="Peeters C."/>
        </authorList>
    </citation>
    <scope>NUCLEOTIDE SEQUENCE</scope>
    <source>
        <strain evidence="8 9">LMG 32965</strain>
        <strain evidence="7">R-77567</strain>
    </source>
</reference>
<sequence length="552" mass="60061">MSEFNQRCKQRRNQRRSGGSVRLAVLMLLLPGVALAQEPTPPAAASVAAPTAEPAPQRKVNINEYVVRGNTMLDVRTIEKTVTPFLGPDRTLKDIEDARAALLAVYQAKGYQSVYVDLPEQQVTGGVVILQVNETRVGRVRVTGAEYTSPRIVREAVPALQEGKVPDFAQAQNELATLNRADRQVIPVVRQGALPGTMDVDLKVDDKSPVHASIGLNNDHSADTRPLRMTASVSHDNLWQLGHRASLSFFGAPQDFSQARVWSGAYTAPIPDTNWSLEFSGYKSDSNVATVGGTSVLGKGHAVGVKANYVLPMAGAWWQQLGVGIDFKDNAESLRFGSTSDHVPLKYAPISLYYTGYRQTERDTLSLNLTATAGTRSLFGYGSSEEAYDYKRVNARSSFLVFKADATETHTFQGGSQAVVRVAGQLSDSPLVSSEQFAAGGMSSVRGYLSAETTGDYGALASLEWRTAPFNKFAPALDELRFYLFTDAAYLRLRQPQVEQASSFTLASLGFGTSFKLTDYVRGRLEFGYPLRDGPSTRAHSPSVNFSVNASY</sequence>
<evidence type="ECO:0000256" key="4">
    <source>
        <dbReference type="SAM" id="SignalP"/>
    </source>
</evidence>
<dbReference type="Proteomes" id="UP001189792">
    <property type="component" value="Unassembled WGS sequence"/>
</dbReference>
<dbReference type="Gene3D" id="3.10.20.310">
    <property type="entry name" value="membrane protein fhac"/>
    <property type="match status" value="1"/>
</dbReference>
<dbReference type="PANTHER" id="PTHR34597">
    <property type="entry name" value="SLR1661 PROTEIN"/>
    <property type="match status" value="1"/>
</dbReference>
<dbReference type="Gene3D" id="2.40.160.50">
    <property type="entry name" value="membrane protein fhac: a member of the omp85/tpsb transporter family"/>
    <property type="match status" value="1"/>
</dbReference>
<proteinExistence type="predicted"/>
<dbReference type="EMBL" id="CAUDLI010000004">
    <property type="protein sequence ID" value="CAJ0877645.1"/>
    <property type="molecule type" value="Genomic_DNA"/>
</dbReference>
<protein>
    <recommendedName>
        <fullName evidence="11">ShlB/FhaC/HecB family hemolysin secretion/activation protein</fullName>
    </recommendedName>
</protein>
<accession>A0AAD2F8K3</accession>
<evidence type="ECO:0000259" key="6">
    <source>
        <dbReference type="Pfam" id="PF08479"/>
    </source>
</evidence>
<dbReference type="GO" id="GO:0008320">
    <property type="term" value="F:protein transmembrane transporter activity"/>
    <property type="evidence" value="ECO:0007669"/>
    <property type="project" value="TreeGrafter"/>
</dbReference>
<comment type="caution">
    <text evidence="7">The sequence shown here is derived from an EMBL/GenBank/DDBJ whole genome shotgun (WGS) entry which is preliminary data.</text>
</comment>
<dbReference type="GO" id="GO:0098046">
    <property type="term" value="C:type V protein secretion system complex"/>
    <property type="evidence" value="ECO:0007669"/>
    <property type="project" value="TreeGrafter"/>
</dbReference>
<keyword evidence="9" id="KW-1185">Reference proteome</keyword>
<dbReference type="Pfam" id="PF08479">
    <property type="entry name" value="POTRA_2"/>
    <property type="match status" value="1"/>
</dbReference>
<evidence type="ECO:0000313" key="9">
    <source>
        <dbReference type="Proteomes" id="UP001189792"/>
    </source>
</evidence>
<dbReference type="Proteomes" id="UP001190491">
    <property type="component" value="Unassembled WGS sequence"/>
</dbReference>
<evidence type="ECO:0008006" key="11">
    <source>
        <dbReference type="Google" id="ProtNLM"/>
    </source>
</evidence>
<evidence type="ECO:0000313" key="7">
    <source>
        <dbReference type="EMBL" id="CAJ0869421.1"/>
    </source>
</evidence>
<evidence type="ECO:0000313" key="8">
    <source>
        <dbReference type="EMBL" id="CAJ0877645.1"/>
    </source>
</evidence>
<keyword evidence="2" id="KW-0812">Transmembrane</keyword>
<dbReference type="AlphaFoldDB" id="A0AAD2F8K3"/>
<dbReference type="Pfam" id="PF03865">
    <property type="entry name" value="ShlB"/>
    <property type="match status" value="1"/>
</dbReference>
<evidence type="ECO:0000256" key="1">
    <source>
        <dbReference type="ARBA" id="ARBA00022452"/>
    </source>
</evidence>
<gene>
    <name evidence="8" type="ORF">R77564_02322</name>
    <name evidence="7" type="ORF">R77567_02293</name>
</gene>
<keyword evidence="3" id="KW-0998">Cell outer membrane</keyword>
<dbReference type="InterPro" id="IPR005565">
    <property type="entry name" value="Hemolysn_activator_HlyB_C"/>
</dbReference>
<feature type="chain" id="PRO_5041911987" description="ShlB/FhaC/HecB family hemolysin secretion/activation protein" evidence="4">
    <location>
        <begin position="37"/>
        <end position="552"/>
    </location>
</feature>
<organism evidence="7 10">
    <name type="scientific">Ralstonia flatus</name>
    <dbReference type="NCBI Taxonomy" id="3058601"/>
    <lineage>
        <taxon>Bacteria</taxon>
        <taxon>Pseudomonadati</taxon>
        <taxon>Pseudomonadota</taxon>
        <taxon>Betaproteobacteria</taxon>
        <taxon>Burkholderiales</taxon>
        <taxon>Burkholderiaceae</taxon>
        <taxon>Ralstonia</taxon>
    </lineage>
</organism>
<evidence type="ECO:0000259" key="5">
    <source>
        <dbReference type="Pfam" id="PF03865"/>
    </source>
</evidence>
<feature type="domain" description="Polypeptide-transport-associated ShlB-type" evidence="6">
    <location>
        <begin position="61"/>
        <end position="134"/>
    </location>
</feature>
<keyword evidence="1" id="KW-1134">Transmembrane beta strand</keyword>
<dbReference type="PANTHER" id="PTHR34597:SF6">
    <property type="entry name" value="BLR6126 PROTEIN"/>
    <property type="match status" value="1"/>
</dbReference>
<feature type="signal peptide" evidence="4">
    <location>
        <begin position="1"/>
        <end position="36"/>
    </location>
</feature>